<keyword evidence="6 17" id="KW-0004">4Fe-4S</keyword>
<feature type="binding site" evidence="17">
    <location>
        <position position="87"/>
    </location>
    <ligand>
        <name>[4Fe-4S] cluster</name>
        <dbReference type="ChEBI" id="CHEBI:49883"/>
    </ligand>
</feature>
<feature type="binding site" evidence="17">
    <location>
        <position position="7"/>
    </location>
    <ligand>
        <name>[4Fe-4S] cluster</name>
        <dbReference type="ChEBI" id="CHEBI:49883"/>
    </ligand>
</feature>
<dbReference type="UniPathway" id="UPA00392"/>
<evidence type="ECO:0000256" key="12">
    <source>
        <dbReference type="ARBA" id="ARBA00023014"/>
    </source>
</evidence>
<reference evidence="18" key="1">
    <citation type="submission" date="2020-01" db="EMBL/GenBank/DDBJ databases">
        <authorList>
            <person name="Meier V. D."/>
            <person name="Meier V D."/>
        </authorList>
    </citation>
    <scope>NUCLEOTIDE SEQUENCE</scope>
    <source>
        <strain evidence="18">HLG_WM_MAG_12</strain>
    </source>
</reference>
<dbReference type="PANTHER" id="PTHR36701:SF1">
    <property type="entry name" value="EPOXYQUEUOSINE REDUCTASE QUEH"/>
    <property type="match status" value="1"/>
</dbReference>
<evidence type="ECO:0000256" key="6">
    <source>
        <dbReference type="ARBA" id="ARBA00022485"/>
    </source>
</evidence>
<feature type="binding site" evidence="17">
    <location>
        <position position="90"/>
    </location>
    <ligand>
        <name>[4Fe-4S] cluster</name>
        <dbReference type="ChEBI" id="CHEBI:49883"/>
    </ligand>
</feature>
<dbReference type="HAMAP" id="MF_02089">
    <property type="entry name" value="QueH"/>
    <property type="match status" value="1"/>
</dbReference>
<evidence type="ECO:0000256" key="10">
    <source>
        <dbReference type="ARBA" id="ARBA00023002"/>
    </source>
</evidence>
<dbReference type="EC" id="1.17.99.6" evidence="4 17"/>
<evidence type="ECO:0000256" key="8">
    <source>
        <dbReference type="ARBA" id="ARBA00022723"/>
    </source>
</evidence>
<keyword evidence="14 17" id="KW-0676">Redox-active center</keyword>
<keyword evidence="7 17" id="KW-0819">tRNA processing</keyword>
<evidence type="ECO:0000256" key="9">
    <source>
        <dbReference type="ARBA" id="ARBA00022785"/>
    </source>
</evidence>
<dbReference type="AlphaFoldDB" id="A0A6S6T3B0"/>
<keyword evidence="11 17" id="KW-0408">Iron</keyword>
<keyword evidence="18" id="KW-0378">Hydrolase</keyword>
<gene>
    <name evidence="17" type="primary">queH</name>
    <name evidence="18" type="ORF">HELGO_WM23504</name>
</gene>
<evidence type="ECO:0000256" key="11">
    <source>
        <dbReference type="ARBA" id="ARBA00023004"/>
    </source>
</evidence>
<accession>A0A6S6T3B0</accession>
<dbReference type="PANTHER" id="PTHR36701">
    <property type="entry name" value="EPOXYQUEUOSINE REDUCTASE QUEH"/>
    <property type="match status" value="1"/>
</dbReference>
<evidence type="ECO:0000256" key="7">
    <source>
        <dbReference type="ARBA" id="ARBA00022694"/>
    </source>
</evidence>
<feature type="binding site" evidence="17">
    <location>
        <position position="6"/>
    </location>
    <ligand>
        <name>[4Fe-4S] cluster</name>
        <dbReference type="ChEBI" id="CHEBI:49883"/>
    </ligand>
</feature>
<dbReference type="GO" id="GO:0008616">
    <property type="term" value="P:tRNA queuosine(34) biosynthetic process"/>
    <property type="evidence" value="ECO:0007669"/>
    <property type="project" value="UniProtKB-UniRule"/>
</dbReference>
<dbReference type="GO" id="GO:0051539">
    <property type="term" value="F:4 iron, 4 sulfur cluster binding"/>
    <property type="evidence" value="ECO:0007669"/>
    <property type="project" value="UniProtKB-UniRule"/>
</dbReference>
<sequence length="360" mass="42446">MLVHVCCSVDSHYFIEELQKLYPEEKLSAFFYDPNIHPYSEYYLRLLEVKRSCEKLGVDLIEGEYDYERWFDAVKGNEHDSEKGKRCSICFDDRFEVTAQKAQELGHDSYTTTLLMSPKKSIPQLVYSGKALEKKYSTKFVGLDLKVDGGNTAQYKVARDEEMYHQDYCGCFYALEDQREEQGNKFVYETMRSIGANIQRGSIEERVEIYEKRYELEKQNKSYKIIRQKILNYRLLTANVKVSGEVIPSYIFSYSMPQRKFSQTRMEFSMNNIHYSKHANMIFLDIEKFNSLANTEYQNVLELMYNPISTNKENQIRMQIFGEYSLSAIVVVDKVEDKKYKIFIDAVTYDDNVYKLLNID</sequence>
<keyword evidence="12 17" id="KW-0411">Iron-sulfur</keyword>
<keyword evidence="10 17" id="KW-0560">Oxidoreductase</keyword>
<feature type="disulfide bond" description="Redox-active" evidence="17">
    <location>
        <begin position="169"/>
        <end position="171"/>
    </location>
</feature>
<dbReference type="GO" id="GO:0016787">
    <property type="term" value="F:hydrolase activity"/>
    <property type="evidence" value="ECO:0007669"/>
    <property type="project" value="UniProtKB-KW"/>
</dbReference>
<dbReference type="InterPro" id="IPR003828">
    <property type="entry name" value="QueH"/>
</dbReference>
<evidence type="ECO:0000256" key="2">
    <source>
        <dbReference type="ARBA" id="ARBA00004691"/>
    </source>
</evidence>
<evidence type="ECO:0000256" key="17">
    <source>
        <dbReference type="HAMAP-Rule" id="MF_02089"/>
    </source>
</evidence>
<organism evidence="18">
    <name type="scientific">uncultured Campylobacterales bacterium</name>
    <dbReference type="NCBI Taxonomy" id="352960"/>
    <lineage>
        <taxon>Bacteria</taxon>
        <taxon>Pseudomonadati</taxon>
        <taxon>Campylobacterota</taxon>
        <taxon>Epsilonproteobacteria</taxon>
        <taxon>Campylobacterales</taxon>
        <taxon>environmental samples</taxon>
    </lineage>
</organism>
<evidence type="ECO:0000256" key="15">
    <source>
        <dbReference type="ARBA" id="ARBA00031446"/>
    </source>
</evidence>
<dbReference type="GO" id="GO:0046872">
    <property type="term" value="F:metal ion binding"/>
    <property type="evidence" value="ECO:0007669"/>
    <property type="project" value="UniProtKB-KW"/>
</dbReference>
<evidence type="ECO:0000256" key="1">
    <source>
        <dbReference type="ARBA" id="ARBA00002268"/>
    </source>
</evidence>
<comment type="pathway">
    <text evidence="2 17">tRNA modification; tRNA-queuosine biosynthesis.</text>
</comment>
<keyword evidence="9 17" id="KW-0671">Queuosine biosynthesis</keyword>
<evidence type="ECO:0000256" key="14">
    <source>
        <dbReference type="ARBA" id="ARBA00023284"/>
    </source>
</evidence>
<name>A0A6S6T3B0_9BACT</name>
<evidence type="ECO:0000256" key="4">
    <source>
        <dbReference type="ARBA" id="ARBA00012622"/>
    </source>
</evidence>
<evidence type="ECO:0000256" key="5">
    <source>
        <dbReference type="ARBA" id="ARBA00016895"/>
    </source>
</evidence>
<protein>
    <recommendedName>
        <fullName evidence="5 17">Epoxyqueuosine reductase QueH</fullName>
        <ecNumber evidence="4 17">1.17.99.6</ecNumber>
    </recommendedName>
    <alternativeName>
        <fullName evidence="15 17">Queuosine biosynthesis protein QueH</fullName>
    </alternativeName>
</protein>
<comment type="catalytic activity">
    <reaction evidence="16 17">
        <text>epoxyqueuosine(34) in tRNA + AH2 = queuosine(34) in tRNA + A + H2O</text>
        <dbReference type="Rhea" id="RHEA:32159"/>
        <dbReference type="Rhea" id="RHEA-COMP:18571"/>
        <dbReference type="Rhea" id="RHEA-COMP:18582"/>
        <dbReference type="ChEBI" id="CHEBI:13193"/>
        <dbReference type="ChEBI" id="CHEBI:15377"/>
        <dbReference type="ChEBI" id="CHEBI:17499"/>
        <dbReference type="ChEBI" id="CHEBI:194431"/>
        <dbReference type="ChEBI" id="CHEBI:194443"/>
        <dbReference type="EC" id="1.17.99.6"/>
    </reaction>
</comment>
<dbReference type="GO" id="GO:0052693">
    <property type="term" value="F:epoxyqueuosine reductase activity"/>
    <property type="evidence" value="ECO:0007669"/>
    <property type="project" value="UniProtKB-UniRule"/>
</dbReference>
<evidence type="ECO:0000256" key="16">
    <source>
        <dbReference type="ARBA" id="ARBA00047415"/>
    </source>
</evidence>
<dbReference type="Pfam" id="PF02677">
    <property type="entry name" value="QueH"/>
    <property type="match status" value="1"/>
</dbReference>
<keyword evidence="8 17" id="KW-0479">Metal-binding</keyword>
<evidence type="ECO:0000313" key="18">
    <source>
        <dbReference type="EMBL" id="CAA6813752.1"/>
    </source>
</evidence>
<proteinExistence type="inferred from homology"/>
<comment type="function">
    <text evidence="1 17">Catalyzes the conversion of epoxyqueuosine (oQ) to queuosine (Q), which is a hypermodified base found in the wobble positions of tRNA(Asp), tRNA(Asn), tRNA(His) and tRNA(Tyr).</text>
</comment>
<evidence type="ECO:0000256" key="3">
    <source>
        <dbReference type="ARBA" id="ARBA00008207"/>
    </source>
</evidence>
<keyword evidence="13 17" id="KW-1015">Disulfide bond</keyword>
<dbReference type="EMBL" id="CACVAW010000058">
    <property type="protein sequence ID" value="CAA6813752.1"/>
    <property type="molecule type" value="Genomic_DNA"/>
</dbReference>
<comment type="similarity">
    <text evidence="3 17">Belongs to the QueH family.</text>
</comment>
<evidence type="ECO:0000256" key="13">
    <source>
        <dbReference type="ARBA" id="ARBA00023157"/>
    </source>
</evidence>